<dbReference type="PANTHER" id="PTHR14309">
    <property type="entry name" value="EXPRESSED PROTEIN"/>
    <property type="match status" value="1"/>
</dbReference>
<evidence type="ECO:0000256" key="2">
    <source>
        <dbReference type="ARBA" id="ARBA00023136"/>
    </source>
</evidence>
<keyword evidence="3" id="KW-0812">Transmembrane</keyword>
<accession>A0A814ARU5</accession>
<dbReference type="OrthoDB" id="2157866at2759"/>
<dbReference type="GO" id="GO:0016020">
    <property type="term" value="C:membrane"/>
    <property type="evidence" value="ECO:0007669"/>
    <property type="project" value="UniProtKB-SubCell"/>
</dbReference>
<protein>
    <recommendedName>
        <fullName evidence="4">PH domain-containing protein</fullName>
    </recommendedName>
</protein>
<dbReference type="SMART" id="SM00233">
    <property type="entry name" value="PH"/>
    <property type="match status" value="1"/>
</dbReference>
<dbReference type="AlphaFoldDB" id="A0A814ARU5"/>
<evidence type="ECO:0000256" key="1">
    <source>
        <dbReference type="ARBA" id="ARBA00004370"/>
    </source>
</evidence>
<dbReference type="InterPro" id="IPR011993">
    <property type="entry name" value="PH-like_dom_sf"/>
</dbReference>
<dbReference type="Pfam" id="PF00169">
    <property type="entry name" value="PH"/>
    <property type="match status" value="1"/>
</dbReference>
<comment type="subcellular location">
    <subcellularLocation>
        <location evidence="1">Membrane</location>
    </subcellularLocation>
</comment>
<dbReference type="SUPFAM" id="SSF50729">
    <property type="entry name" value="PH domain-like"/>
    <property type="match status" value="1"/>
</dbReference>
<dbReference type="InterPro" id="IPR001849">
    <property type="entry name" value="PH_domain"/>
</dbReference>
<dbReference type="Proteomes" id="UP000663852">
    <property type="component" value="Unassembled WGS sequence"/>
</dbReference>
<evidence type="ECO:0000313" key="8">
    <source>
        <dbReference type="Proteomes" id="UP000663852"/>
    </source>
</evidence>
<dbReference type="Gene3D" id="2.30.29.30">
    <property type="entry name" value="Pleckstrin-homology domain (PH domain)/Phosphotyrosine-binding domain (PTB)"/>
    <property type="match status" value="1"/>
</dbReference>
<feature type="domain" description="PH" evidence="4">
    <location>
        <begin position="3"/>
        <end position="113"/>
    </location>
</feature>
<sequence length="202" mass="23498">MTDIVKAGWLQRRTTVLKNWKREWFVLTNDARLRRMASPEKQNDKADDVFELHRCRQIRFGSDEIPATVEPPNESTREQLIELVPSKGDIWTLCAESTDDLVAWQTSFEDVRQLYIERLQQQHAQRTNTQIPLNRYVFYSDSSDLPRIYRTSNGQQQPQTVIIVDRDPYYDGSGSIAAGAMTGMALGTMMMWPFLLFPLMLY</sequence>
<feature type="transmembrane region" description="Helical" evidence="3">
    <location>
        <begin position="176"/>
        <end position="201"/>
    </location>
</feature>
<comment type="caution">
    <text evidence="5">The sequence shown here is derived from an EMBL/GenBank/DDBJ whole genome shotgun (WGS) entry which is preliminary data.</text>
</comment>
<evidence type="ECO:0000313" key="5">
    <source>
        <dbReference type="EMBL" id="CAF0917504.1"/>
    </source>
</evidence>
<dbReference type="EMBL" id="CAJNOR010000934">
    <property type="protein sequence ID" value="CAF1039871.1"/>
    <property type="molecule type" value="Genomic_DNA"/>
</dbReference>
<reference evidence="5" key="1">
    <citation type="submission" date="2021-02" db="EMBL/GenBank/DDBJ databases">
        <authorList>
            <person name="Nowell W R."/>
        </authorList>
    </citation>
    <scope>NUCLEOTIDE SEQUENCE</scope>
</reference>
<keyword evidence="2 3" id="KW-0472">Membrane</keyword>
<evidence type="ECO:0000256" key="3">
    <source>
        <dbReference type="SAM" id="Phobius"/>
    </source>
</evidence>
<name>A0A814ARU5_ADIRI</name>
<dbReference type="GO" id="GO:0045595">
    <property type="term" value="P:regulation of cell differentiation"/>
    <property type="evidence" value="ECO:0007669"/>
    <property type="project" value="TreeGrafter"/>
</dbReference>
<dbReference type="Proteomes" id="UP000663828">
    <property type="component" value="Unassembled WGS sequence"/>
</dbReference>
<organism evidence="5 8">
    <name type="scientific">Adineta ricciae</name>
    <name type="common">Rotifer</name>
    <dbReference type="NCBI Taxonomy" id="249248"/>
    <lineage>
        <taxon>Eukaryota</taxon>
        <taxon>Metazoa</taxon>
        <taxon>Spiralia</taxon>
        <taxon>Gnathifera</taxon>
        <taxon>Rotifera</taxon>
        <taxon>Eurotatoria</taxon>
        <taxon>Bdelloidea</taxon>
        <taxon>Adinetida</taxon>
        <taxon>Adinetidae</taxon>
        <taxon>Adineta</taxon>
    </lineage>
</organism>
<evidence type="ECO:0000259" key="4">
    <source>
        <dbReference type="PROSITE" id="PS50003"/>
    </source>
</evidence>
<dbReference type="PROSITE" id="PS50003">
    <property type="entry name" value="PH_DOMAIN"/>
    <property type="match status" value="1"/>
</dbReference>
<evidence type="ECO:0000313" key="6">
    <source>
        <dbReference type="EMBL" id="CAF1039871.1"/>
    </source>
</evidence>
<keyword evidence="7" id="KW-1185">Reference proteome</keyword>
<gene>
    <name evidence="5" type="ORF">EDS130_LOCUS10592</name>
    <name evidence="6" type="ORF">XAT740_LOCUS15204</name>
</gene>
<dbReference type="EMBL" id="CAJNOJ010000037">
    <property type="protein sequence ID" value="CAF0917504.1"/>
    <property type="molecule type" value="Genomic_DNA"/>
</dbReference>
<dbReference type="PANTHER" id="PTHR14309:SF10">
    <property type="entry name" value="PH DOMAIN-CONTAINING PROTEIN"/>
    <property type="match status" value="1"/>
</dbReference>
<keyword evidence="3" id="KW-1133">Transmembrane helix</keyword>
<proteinExistence type="predicted"/>
<evidence type="ECO:0000313" key="7">
    <source>
        <dbReference type="Proteomes" id="UP000663828"/>
    </source>
</evidence>
<dbReference type="InterPro" id="IPR039680">
    <property type="entry name" value="PLEKHB1/2"/>
</dbReference>
<dbReference type="FunFam" id="2.30.29.30:FF:000073">
    <property type="entry name" value="Pleckstrin homology domain-containing family B member 2"/>
    <property type="match status" value="1"/>
</dbReference>